<dbReference type="Proteomes" id="UP001497480">
    <property type="component" value="Unassembled WGS sequence"/>
</dbReference>
<name>A0AAV1WPA1_LUPLU</name>
<protein>
    <submittedName>
        <fullName evidence="4">Uncharacterized protein</fullName>
    </submittedName>
</protein>
<dbReference type="AlphaFoldDB" id="A0AAV1WPA1"/>
<dbReference type="PANTHER" id="PTHR33470">
    <property type="entry name" value="OS01G0164075 PROTEIN"/>
    <property type="match status" value="1"/>
</dbReference>
<feature type="region of interest" description="Disordered" evidence="2">
    <location>
        <begin position="42"/>
        <end position="99"/>
    </location>
</feature>
<feature type="chain" id="PRO_5043819235" evidence="3">
    <location>
        <begin position="25"/>
        <end position="237"/>
    </location>
</feature>
<dbReference type="GO" id="GO:0071944">
    <property type="term" value="C:cell periphery"/>
    <property type="evidence" value="ECO:0007669"/>
    <property type="project" value="TreeGrafter"/>
</dbReference>
<accession>A0AAV1WPA1</accession>
<keyword evidence="5" id="KW-1185">Reference proteome</keyword>
<organism evidence="4 5">
    <name type="scientific">Lupinus luteus</name>
    <name type="common">European yellow lupine</name>
    <dbReference type="NCBI Taxonomy" id="3873"/>
    <lineage>
        <taxon>Eukaryota</taxon>
        <taxon>Viridiplantae</taxon>
        <taxon>Streptophyta</taxon>
        <taxon>Embryophyta</taxon>
        <taxon>Tracheophyta</taxon>
        <taxon>Spermatophyta</taxon>
        <taxon>Magnoliopsida</taxon>
        <taxon>eudicotyledons</taxon>
        <taxon>Gunneridae</taxon>
        <taxon>Pentapetalae</taxon>
        <taxon>rosids</taxon>
        <taxon>fabids</taxon>
        <taxon>Fabales</taxon>
        <taxon>Fabaceae</taxon>
        <taxon>Papilionoideae</taxon>
        <taxon>50 kb inversion clade</taxon>
        <taxon>genistoids sensu lato</taxon>
        <taxon>core genistoids</taxon>
        <taxon>Genisteae</taxon>
        <taxon>Lupinus</taxon>
    </lineage>
</organism>
<feature type="compositionally biased region" description="Basic residues" evidence="2">
    <location>
        <begin position="77"/>
        <end position="90"/>
    </location>
</feature>
<gene>
    <name evidence="4" type="ORF">LLUT_LOCUS12163</name>
</gene>
<keyword evidence="1 3" id="KW-0732">Signal</keyword>
<comment type="caution">
    <text evidence="4">The sequence shown here is derived from an EMBL/GenBank/DDBJ whole genome shotgun (WGS) entry which is preliminary data.</text>
</comment>
<evidence type="ECO:0000256" key="3">
    <source>
        <dbReference type="SAM" id="SignalP"/>
    </source>
</evidence>
<evidence type="ECO:0000313" key="5">
    <source>
        <dbReference type="Proteomes" id="UP001497480"/>
    </source>
</evidence>
<evidence type="ECO:0000313" key="4">
    <source>
        <dbReference type="EMBL" id="CAL0311103.1"/>
    </source>
</evidence>
<reference evidence="4 5" key="1">
    <citation type="submission" date="2024-03" db="EMBL/GenBank/DDBJ databases">
        <authorList>
            <person name="Martinez-Hernandez J."/>
        </authorList>
    </citation>
    <scope>NUCLEOTIDE SEQUENCE [LARGE SCALE GENOMIC DNA]</scope>
</reference>
<feature type="signal peptide" evidence="3">
    <location>
        <begin position="1"/>
        <end position="24"/>
    </location>
</feature>
<dbReference type="Pfam" id="PF01190">
    <property type="entry name" value="Pollen_Ole_e_1"/>
    <property type="match status" value="1"/>
</dbReference>
<evidence type="ECO:0000256" key="1">
    <source>
        <dbReference type="ARBA" id="ARBA00022729"/>
    </source>
</evidence>
<sequence length="237" mass="26229">MHRAMAKVQASFLHLVYFSVCVFSLELDTILPYSSFLSPHSHPPNHGHHHHHPHAPAKPPTHHYHHHLSPTPTHDHPPHHHSHAHAKPPTHHIYTPSPQFLPHPPAHPIPSIYVAVQGVVYAKSCKHAGADTLLGATALFGAIVKLECNITKNPLIQTVKTNNNGYFYIETDKSITTNASHKCKVFLVSAPNGLKPSNFHGGLEGAILKPKKPIVFKSPPFFLYNVESLAFEPICPK</sequence>
<evidence type="ECO:0000256" key="2">
    <source>
        <dbReference type="SAM" id="MobiDB-lite"/>
    </source>
</evidence>
<dbReference type="EMBL" id="CAXHTB010000008">
    <property type="protein sequence ID" value="CAL0311103.1"/>
    <property type="molecule type" value="Genomic_DNA"/>
</dbReference>
<feature type="compositionally biased region" description="Basic residues" evidence="2">
    <location>
        <begin position="43"/>
        <end position="68"/>
    </location>
</feature>
<dbReference type="PANTHER" id="PTHR33470:SF22">
    <property type="entry name" value="POLLEN OLE E 1 ALLERGEN AND EXTENSIN FAMILY PROTEIN"/>
    <property type="match status" value="1"/>
</dbReference>
<proteinExistence type="predicted"/>